<dbReference type="InterPro" id="IPR036910">
    <property type="entry name" value="HMG_box_dom_sf"/>
</dbReference>
<evidence type="ECO:0000313" key="5">
    <source>
        <dbReference type="EMBL" id="GAA5807027.1"/>
    </source>
</evidence>
<proteinExistence type="predicted"/>
<dbReference type="PANTHER" id="PTHR10270:SF161">
    <property type="entry name" value="SEX-DETERMINING REGION Y PROTEIN"/>
    <property type="match status" value="1"/>
</dbReference>
<dbReference type="Pfam" id="PF00505">
    <property type="entry name" value="HMG_box"/>
    <property type="match status" value="1"/>
</dbReference>
<dbReference type="Proteomes" id="UP001473302">
    <property type="component" value="Unassembled WGS sequence"/>
</dbReference>
<evidence type="ECO:0000259" key="4">
    <source>
        <dbReference type="PROSITE" id="PS50118"/>
    </source>
</evidence>
<feature type="domain" description="HMG box" evidence="4">
    <location>
        <begin position="15"/>
        <end position="83"/>
    </location>
</feature>
<reference evidence="5 6" key="1">
    <citation type="submission" date="2024-04" db="EMBL/GenBank/DDBJ databases">
        <title>genome sequences of Mucor flavus KT1a and Helicostylum pulchrum KT1b strains isolated from the surface of a dry-aged beef.</title>
        <authorList>
            <person name="Toyotome T."/>
            <person name="Hosono M."/>
            <person name="Torimaru M."/>
            <person name="Fukuda K."/>
            <person name="Mikami N."/>
        </authorList>
    </citation>
    <scope>NUCLEOTIDE SEQUENCE [LARGE SCALE GENOMIC DNA]</scope>
    <source>
        <strain evidence="5 6">KT1a</strain>
    </source>
</reference>
<dbReference type="EMBL" id="BAABUK010000002">
    <property type="protein sequence ID" value="GAA5807027.1"/>
    <property type="molecule type" value="Genomic_DNA"/>
</dbReference>
<sequence length="256" mass="29589">MDIASIITDPTAKRVPRPLNCFMTYRLEKQRDILQQYPGTNHRDISKITAKWWKEMSASEKEPYRLKAYNAKFEHEQKYPNYKFNPKKKVTKKRAYKKRSDDAYSLQDIEQKRRLHTLYNQGHIQSELTITKVDEPATKEDICCANCYASSKTCFSRPSFTHKRNSTESVSSTTSTTTSYTTLYDYAPTNSSYRTSRCYNASETQLYSAFRVPAIIHPAEEYYSGPTGSTTTGVPFPSLIHASYSPPISPSFHYRR</sequence>
<dbReference type="InterPro" id="IPR050140">
    <property type="entry name" value="SRY-related_HMG-box_TF-like"/>
</dbReference>
<dbReference type="SMART" id="SM00398">
    <property type="entry name" value="HMG"/>
    <property type="match status" value="1"/>
</dbReference>
<comment type="caution">
    <text evidence="5">The sequence shown here is derived from an EMBL/GenBank/DDBJ whole genome shotgun (WGS) entry which is preliminary data.</text>
</comment>
<evidence type="ECO:0000256" key="3">
    <source>
        <dbReference type="PROSITE-ProRule" id="PRU00267"/>
    </source>
</evidence>
<protein>
    <recommendedName>
        <fullName evidence="4">HMG box domain-containing protein</fullName>
    </recommendedName>
</protein>
<dbReference type="CDD" id="cd01389">
    <property type="entry name" value="HMG-box_ROX1-like"/>
    <property type="match status" value="1"/>
</dbReference>
<dbReference type="PANTHER" id="PTHR10270">
    <property type="entry name" value="SOX TRANSCRIPTION FACTOR"/>
    <property type="match status" value="1"/>
</dbReference>
<evidence type="ECO:0000256" key="2">
    <source>
        <dbReference type="ARBA" id="ARBA00023163"/>
    </source>
</evidence>
<keyword evidence="6" id="KW-1185">Reference proteome</keyword>
<dbReference type="Gene3D" id="1.10.30.10">
    <property type="entry name" value="High mobility group box domain"/>
    <property type="match status" value="1"/>
</dbReference>
<name>A0ABP9YJK5_9FUNG</name>
<dbReference type="SUPFAM" id="SSF47095">
    <property type="entry name" value="HMG-box"/>
    <property type="match status" value="1"/>
</dbReference>
<evidence type="ECO:0000313" key="6">
    <source>
        <dbReference type="Proteomes" id="UP001473302"/>
    </source>
</evidence>
<feature type="DNA-binding region" description="HMG box" evidence="3">
    <location>
        <begin position="15"/>
        <end position="83"/>
    </location>
</feature>
<evidence type="ECO:0000256" key="1">
    <source>
        <dbReference type="ARBA" id="ARBA00023125"/>
    </source>
</evidence>
<keyword evidence="3" id="KW-0539">Nucleus</keyword>
<keyword evidence="2" id="KW-0804">Transcription</keyword>
<organism evidence="5 6">
    <name type="scientific">Mucor flavus</name>
    <dbReference type="NCBI Taxonomy" id="439312"/>
    <lineage>
        <taxon>Eukaryota</taxon>
        <taxon>Fungi</taxon>
        <taxon>Fungi incertae sedis</taxon>
        <taxon>Mucoromycota</taxon>
        <taxon>Mucoromycotina</taxon>
        <taxon>Mucoromycetes</taxon>
        <taxon>Mucorales</taxon>
        <taxon>Mucorineae</taxon>
        <taxon>Mucoraceae</taxon>
        <taxon>Mucor</taxon>
    </lineage>
</organism>
<accession>A0ABP9YJK5</accession>
<keyword evidence="1 3" id="KW-0238">DNA-binding</keyword>
<dbReference type="PROSITE" id="PS50118">
    <property type="entry name" value="HMG_BOX_2"/>
    <property type="match status" value="1"/>
</dbReference>
<gene>
    <name evidence="5" type="ORF">MFLAVUS_000376</name>
</gene>
<dbReference type="InterPro" id="IPR009071">
    <property type="entry name" value="HMG_box_dom"/>
</dbReference>